<keyword evidence="3" id="KW-1185">Reference proteome</keyword>
<proteinExistence type="predicted"/>
<protein>
    <submittedName>
        <fullName evidence="2">Uncharacterized protein</fullName>
    </submittedName>
</protein>
<sequence length="147" mass="15049">MIVSMRRVAQRGGVAFTLCLTVLGIVVLIHLALYAAAHAHAAHHHAPGAQTAISAGGSNTDPPAALPSEHAPCPRLPVDHDHRLCGAAAGAQVTDMRPLLQTGPAVTGPMSTEVSATPSPPPTQRSSRPACMPPGAVLLVLKSVSRM</sequence>
<feature type="compositionally biased region" description="Polar residues" evidence="1">
    <location>
        <begin position="51"/>
        <end position="61"/>
    </location>
</feature>
<gene>
    <name evidence="2" type="ORF">ACFFRH_25890</name>
</gene>
<dbReference type="RefSeq" id="WP_386160183.1">
    <property type="nucleotide sequence ID" value="NZ_JBHMBS010000013.1"/>
</dbReference>
<evidence type="ECO:0000313" key="2">
    <source>
        <dbReference type="EMBL" id="MFB9678924.1"/>
    </source>
</evidence>
<organism evidence="2 3">
    <name type="scientific">Streptosporangium vulgare</name>
    <dbReference type="NCBI Taxonomy" id="46190"/>
    <lineage>
        <taxon>Bacteria</taxon>
        <taxon>Bacillati</taxon>
        <taxon>Actinomycetota</taxon>
        <taxon>Actinomycetes</taxon>
        <taxon>Streptosporangiales</taxon>
        <taxon>Streptosporangiaceae</taxon>
        <taxon>Streptosporangium</taxon>
    </lineage>
</organism>
<feature type="region of interest" description="Disordered" evidence="1">
    <location>
        <begin position="50"/>
        <end position="77"/>
    </location>
</feature>
<evidence type="ECO:0000256" key="1">
    <source>
        <dbReference type="SAM" id="MobiDB-lite"/>
    </source>
</evidence>
<accession>A0ABV5TIT7</accession>
<comment type="caution">
    <text evidence="2">The sequence shown here is derived from an EMBL/GenBank/DDBJ whole genome shotgun (WGS) entry which is preliminary data.</text>
</comment>
<name>A0ABV5TIT7_9ACTN</name>
<evidence type="ECO:0000313" key="3">
    <source>
        <dbReference type="Proteomes" id="UP001589610"/>
    </source>
</evidence>
<dbReference type="Proteomes" id="UP001589610">
    <property type="component" value="Unassembled WGS sequence"/>
</dbReference>
<reference evidence="2 3" key="1">
    <citation type="submission" date="2024-09" db="EMBL/GenBank/DDBJ databases">
        <authorList>
            <person name="Sun Q."/>
            <person name="Mori K."/>
        </authorList>
    </citation>
    <scope>NUCLEOTIDE SEQUENCE [LARGE SCALE GENOMIC DNA]</scope>
    <source>
        <strain evidence="2 3">JCM 3028</strain>
    </source>
</reference>
<feature type="region of interest" description="Disordered" evidence="1">
    <location>
        <begin position="103"/>
        <end position="131"/>
    </location>
</feature>
<dbReference type="EMBL" id="JBHMBS010000013">
    <property type="protein sequence ID" value="MFB9678924.1"/>
    <property type="molecule type" value="Genomic_DNA"/>
</dbReference>